<keyword evidence="3" id="KW-1185">Reference proteome</keyword>
<organism evidence="2 3">
    <name type="scientific">Symbiodinium necroappetens</name>
    <dbReference type="NCBI Taxonomy" id="1628268"/>
    <lineage>
        <taxon>Eukaryota</taxon>
        <taxon>Sar</taxon>
        <taxon>Alveolata</taxon>
        <taxon>Dinophyceae</taxon>
        <taxon>Suessiales</taxon>
        <taxon>Symbiodiniaceae</taxon>
        <taxon>Symbiodinium</taxon>
    </lineage>
</organism>
<accession>A0A812VXT2</accession>
<feature type="region of interest" description="Disordered" evidence="1">
    <location>
        <begin position="210"/>
        <end position="271"/>
    </location>
</feature>
<name>A0A812VXT2_9DINO</name>
<proteinExistence type="predicted"/>
<protein>
    <submittedName>
        <fullName evidence="2">Uncharacterized protein</fullName>
    </submittedName>
</protein>
<evidence type="ECO:0000313" key="2">
    <source>
        <dbReference type="EMBL" id="CAE7661015.1"/>
    </source>
</evidence>
<gene>
    <name evidence="2" type="ORF">SNEC2469_LOCUS18781</name>
</gene>
<dbReference type="EMBL" id="CAJNJA010031810">
    <property type="protein sequence ID" value="CAE7661015.1"/>
    <property type="molecule type" value="Genomic_DNA"/>
</dbReference>
<evidence type="ECO:0000313" key="3">
    <source>
        <dbReference type="Proteomes" id="UP000601435"/>
    </source>
</evidence>
<dbReference type="AlphaFoldDB" id="A0A812VXT2"/>
<reference evidence="2" key="1">
    <citation type="submission" date="2021-02" db="EMBL/GenBank/DDBJ databases">
        <authorList>
            <person name="Dougan E. K."/>
            <person name="Rhodes N."/>
            <person name="Thang M."/>
            <person name="Chan C."/>
        </authorList>
    </citation>
    <scope>NUCLEOTIDE SEQUENCE</scope>
</reference>
<evidence type="ECO:0000256" key="1">
    <source>
        <dbReference type="SAM" id="MobiDB-lite"/>
    </source>
</evidence>
<dbReference type="Proteomes" id="UP000601435">
    <property type="component" value="Unassembled WGS sequence"/>
</dbReference>
<comment type="caution">
    <text evidence="2">The sequence shown here is derived from an EMBL/GenBank/DDBJ whole genome shotgun (WGS) entry which is preliminary data.</text>
</comment>
<dbReference type="OrthoDB" id="419686at2759"/>
<sequence length="927" mass="101756">MQVQVRCSKLKLNVSTGEKEADGHECFSCEEHRACAALPGARMSKEGFDISAYQEQTAYADKFIEAYWLPIDSFISEAGGDPKSFFNMAAKIHWVEQHCEQSISWDGGKPGVLKALHSDGRKGVNIGMRNGTTKRQEDNEIMGDLEACENVYEQASSSMERLADQVCNIDTVRQTLALKADDSDAADSLIQALPAPSDIKELRMRFGLFDAPDNDQGQAALSGSKGSGRGKPPSKHPTTSRDAAGSAKRQRTDGVPPPADGGALPPAPNQTRKTLETMRKAREALQKQDVTFADTSIWGSKLRRRALDAAVKSLSTHAATLLATNDTDAVMLSTQISEWCSKAETRFEALQAARTKPLEVAGTASEEMTVHMDTLKNMQVPMLSNIILHIAGECLKSADKEATQVQGTERFFAVASCKMDTGLTVGTVFAAAQRSEHRDAPDMPASLAANLQSQLVALWYDRIMRMKNTERFRQLINACLTAEHRSHRCPVPRLELYRVAADWKPPKQDIDSSGNKCFTTIIRFDVQVLRLMSMQDWQQASPIDVLLAKTAVDLRPQLSMRLQTFMRSGTGAAGKQLINKTSHWESHSEQLWALMEQASKRALSPASVAAEVNAAADELPQDPATKLDRAIAASESLKAMPQVPEVSPEKAAALKQVLPVAEQLFVCTEGLLGEVLVAHSSIMAAFKNTSPETFAVAVRTMNKLACTSRVADVKLQIDRVSEGGSNEAASQLCTAARQLVDLLDQSHREDVQVTWLKELLGKDMRSELEKLDASVFHILDTRAGKLWRSIQIAQEAARDEAESDEAMLSNLPGILELEKEAVIKAALHFTQMHTIDLEEISEAGWRGVQKYQDRAKAKMTWILKGLTTEMCKAKDDVKKYSEEYKGILSCVETWDDEKIKAVLAKVPEASNAKASMDSMLDGFGLGC</sequence>